<feature type="domain" description="Galactosyltransferase N-terminal" evidence="13">
    <location>
        <begin position="95"/>
        <end position="189"/>
    </location>
</feature>
<evidence type="ECO:0000259" key="13">
    <source>
        <dbReference type="Pfam" id="PF13733"/>
    </source>
</evidence>
<dbReference type="GO" id="GO:0005975">
    <property type="term" value="P:carbohydrate metabolic process"/>
    <property type="evidence" value="ECO:0007669"/>
    <property type="project" value="InterPro"/>
</dbReference>
<evidence type="ECO:0000256" key="2">
    <source>
        <dbReference type="ARBA" id="ARBA00004922"/>
    </source>
</evidence>
<keyword evidence="15" id="KW-1185">Reference proteome</keyword>
<keyword evidence="9 11" id="KW-0472">Membrane</keyword>
<dbReference type="UniPathway" id="UPA00378"/>
<organism evidence="14 15">
    <name type="scientific">Dibothriocephalus latus</name>
    <name type="common">Fish tapeworm</name>
    <name type="synonym">Diphyllobothrium latum</name>
    <dbReference type="NCBI Taxonomy" id="60516"/>
    <lineage>
        <taxon>Eukaryota</taxon>
        <taxon>Metazoa</taxon>
        <taxon>Spiralia</taxon>
        <taxon>Lophotrochozoa</taxon>
        <taxon>Platyhelminthes</taxon>
        <taxon>Cestoda</taxon>
        <taxon>Eucestoda</taxon>
        <taxon>Diphyllobothriidea</taxon>
        <taxon>Diphyllobothriidae</taxon>
        <taxon>Dibothriocephalus</taxon>
    </lineage>
</organism>
<dbReference type="OrthoDB" id="10016069at2759"/>
<keyword evidence="10 11" id="KW-0325">Glycoprotein</keyword>
<dbReference type="EMBL" id="UYRU01052492">
    <property type="protein sequence ID" value="VDN11892.1"/>
    <property type="molecule type" value="Genomic_DNA"/>
</dbReference>
<comment type="similarity">
    <text evidence="3 11">Belongs to the glycosyltransferase 7 family.</text>
</comment>
<dbReference type="PANTHER" id="PTHR19300:SF57">
    <property type="entry name" value="BETA-1,4-N-ACETYLGALACTOSAMINYLTRANSFERASE"/>
    <property type="match status" value="1"/>
</dbReference>
<evidence type="ECO:0000256" key="4">
    <source>
        <dbReference type="ARBA" id="ARBA00022676"/>
    </source>
</evidence>
<dbReference type="InterPro" id="IPR029044">
    <property type="entry name" value="Nucleotide-diphossugar_trans"/>
</dbReference>
<evidence type="ECO:0000256" key="10">
    <source>
        <dbReference type="ARBA" id="ARBA00023180"/>
    </source>
</evidence>
<dbReference type="SUPFAM" id="SSF53448">
    <property type="entry name" value="Nucleotide-diphospho-sugar transferases"/>
    <property type="match status" value="1"/>
</dbReference>
<feature type="domain" description="Galactosyltransferase C-terminal" evidence="12">
    <location>
        <begin position="234"/>
        <end position="288"/>
    </location>
</feature>
<evidence type="ECO:0000256" key="8">
    <source>
        <dbReference type="ARBA" id="ARBA00022989"/>
    </source>
</evidence>
<sequence length="346" mass="39827">MKILESRNACLLLSTGLIVMFLGLQLLYYFSSGAFLPSLHLPILPFLGNTSSHLQKPQEITNVTSDDVNGSVLLNRSMENFELRDINNRVLREVTKEKVAIIVPYKDRGKHLFAFLTRMLPFLSKQDAQYVILITEQAGNKPFNRAKLFNVAVKEIRHSLPGDRLYGINCFIFHDVDKVPSSPSISYKCGENVRQMVTAFRHGTEIQSVYAKYKQDPFTPLIVPKLILFFSRLYTTFLGAVTAFTWDHVAKMNGASNIFFGWGGEDDDMSIRLKINNMTVDRPAPHEGIFDEFDSNHARERNPERFALITQENVTARWRNDGIEQTRYRIINRIDYDLFVWLFAFI</sequence>
<dbReference type="GO" id="GO:0005794">
    <property type="term" value="C:Golgi apparatus"/>
    <property type="evidence" value="ECO:0007669"/>
    <property type="project" value="TreeGrafter"/>
</dbReference>
<dbReference type="GO" id="GO:0008378">
    <property type="term" value="F:galactosyltransferase activity"/>
    <property type="evidence" value="ECO:0007669"/>
    <property type="project" value="TreeGrafter"/>
</dbReference>
<evidence type="ECO:0000259" key="12">
    <source>
        <dbReference type="Pfam" id="PF02709"/>
    </source>
</evidence>
<dbReference type="InterPro" id="IPR027995">
    <property type="entry name" value="Galactosyl_T_N"/>
</dbReference>
<dbReference type="PRINTS" id="PR02050">
    <property type="entry name" value="B14GALTRFASE"/>
</dbReference>
<dbReference type="Pfam" id="PF13733">
    <property type="entry name" value="Glyco_transf_7N"/>
    <property type="match status" value="1"/>
</dbReference>
<keyword evidence="6 11" id="KW-0812">Transmembrane</keyword>
<name>A0A3P7NTX1_DIBLA</name>
<dbReference type="GO" id="GO:0016020">
    <property type="term" value="C:membrane"/>
    <property type="evidence" value="ECO:0007669"/>
    <property type="project" value="UniProtKB-SubCell"/>
</dbReference>
<evidence type="ECO:0000256" key="7">
    <source>
        <dbReference type="ARBA" id="ARBA00022968"/>
    </source>
</evidence>
<evidence type="ECO:0000256" key="9">
    <source>
        <dbReference type="ARBA" id="ARBA00023136"/>
    </source>
</evidence>
<keyword evidence="7 11" id="KW-0735">Signal-anchor</keyword>
<comment type="function">
    <text evidence="11">Catalyses the transfer of galactose onto proteins or lipids.</text>
</comment>
<evidence type="ECO:0000256" key="3">
    <source>
        <dbReference type="ARBA" id="ARBA00005735"/>
    </source>
</evidence>
<dbReference type="AlphaFoldDB" id="A0A3P7NTX1"/>
<evidence type="ECO:0000256" key="11">
    <source>
        <dbReference type="RuleBase" id="RU368121"/>
    </source>
</evidence>
<keyword evidence="5 11" id="KW-0808">Transferase</keyword>
<keyword evidence="8 11" id="KW-1133">Transmembrane helix</keyword>
<evidence type="ECO:0000256" key="5">
    <source>
        <dbReference type="ARBA" id="ARBA00022679"/>
    </source>
</evidence>
<evidence type="ECO:0000256" key="6">
    <source>
        <dbReference type="ARBA" id="ARBA00022692"/>
    </source>
</evidence>
<reference evidence="14 15" key="1">
    <citation type="submission" date="2018-11" db="EMBL/GenBank/DDBJ databases">
        <authorList>
            <consortium name="Pathogen Informatics"/>
        </authorList>
    </citation>
    <scope>NUCLEOTIDE SEQUENCE [LARGE SCALE GENOMIC DNA]</scope>
</reference>
<dbReference type="EC" id="2.4.1.-" evidence="11"/>
<proteinExistence type="inferred from homology"/>
<dbReference type="InterPro" id="IPR027791">
    <property type="entry name" value="Galactosyl_T_C"/>
</dbReference>
<comment type="pathway">
    <text evidence="2 11">Protein modification; protein glycosylation.</text>
</comment>
<dbReference type="InterPro" id="IPR003859">
    <property type="entry name" value="Galactosyl_T"/>
</dbReference>
<evidence type="ECO:0000256" key="1">
    <source>
        <dbReference type="ARBA" id="ARBA00004606"/>
    </source>
</evidence>
<protein>
    <recommendedName>
        <fullName evidence="11">Beta-1,4-galactosyltransferase</fullName>
        <ecNumber evidence="11">2.4.1.-</ecNumber>
    </recommendedName>
</protein>
<evidence type="ECO:0000313" key="14">
    <source>
        <dbReference type="EMBL" id="VDN11892.1"/>
    </source>
</evidence>
<dbReference type="Proteomes" id="UP000281553">
    <property type="component" value="Unassembled WGS sequence"/>
</dbReference>
<comment type="subcellular location">
    <subcellularLocation>
        <location evidence="1">Membrane</location>
        <topology evidence="1">Single-pass type II membrane protein</topology>
    </subcellularLocation>
</comment>
<evidence type="ECO:0000313" key="15">
    <source>
        <dbReference type="Proteomes" id="UP000281553"/>
    </source>
</evidence>
<dbReference type="PANTHER" id="PTHR19300">
    <property type="entry name" value="BETA-1,4-GALACTOSYLTRANSFERASE"/>
    <property type="match status" value="1"/>
</dbReference>
<feature type="transmembrane region" description="Helical" evidence="11">
    <location>
        <begin position="9"/>
        <end position="30"/>
    </location>
</feature>
<accession>A0A3P7NTX1</accession>
<keyword evidence="4 11" id="KW-0328">Glycosyltransferase</keyword>
<dbReference type="Gene3D" id="3.90.550.10">
    <property type="entry name" value="Spore Coat Polysaccharide Biosynthesis Protein SpsA, Chain A"/>
    <property type="match status" value="1"/>
</dbReference>
<dbReference type="Pfam" id="PF02709">
    <property type="entry name" value="Glyco_transf_7C"/>
    <property type="match status" value="1"/>
</dbReference>
<gene>
    <name evidence="14" type="ORF">DILT_LOCUS7723</name>
</gene>